<feature type="compositionally biased region" description="Basic and acidic residues" evidence="1">
    <location>
        <begin position="91"/>
        <end position="103"/>
    </location>
</feature>
<dbReference type="PANTHER" id="PTHR34657">
    <property type="entry name" value="EMBRYO SAC DEVELOPMENT ARREST 6"/>
    <property type="match status" value="1"/>
</dbReference>
<evidence type="ECO:0000256" key="1">
    <source>
        <dbReference type="SAM" id="MobiDB-lite"/>
    </source>
</evidence>
<reference evidence="2" key="1">
    <citation type="submission" date="2020-09" db="EMBL/GenBank/DDBJ databases">
        <title>Genome-Enabled Discovery of Anthraquinone Biosynthesis in Senna tora.</title>
        <authorList>
            <person name="Kang S.-H."/>
            <person name="Pandey R.P."/>
            <person name="Lee C.-M."/>
            <person name="Sim J.-S."/>
            <person name="Jeong J.-T."/>
            <person name="Choi B.-S."/>
            <person name="Jung M."/>
            <person name="Ginzburg D."/>
            <person name="Zhao K."/>
            <person name="Won S.Y."/>
            <person name="Oh T.-J."/>
            <person name="Yu Y."/>
            <person name="Kim N.-H."/>
            <person name="Lee O.R."/>
            <person name="Lee T.-H."/>
            <person name="Bashyal P."/>
            <person name="Kim T.-S."/>
            <person name="Lee W.-H."/>
            <person name="Kawkins C."/>
            <person name="Kim C.-K."/>
            <person name="Kim J.S."/>
            <person name="Ahn B.O."/>
            <person name="Rhee S.Y."/>
            <person name="Sohng J.K."/>
        </authorList>
    </citation>
    <scope>NUCLEOTIDE SEQUENCE</scope>
    <source>
        <tissue evidence="2">Leaf</tissue>
    </source>
</reference>
<sequence>MNTKTMRLPPRRVLTQTSGPPTLNKRKEREDGFDTPKPSTPKLLKPDNNKPRPGGGSAPSNQLLAGYLAHEFLTRGTLFGQPWGPPTPEGPTDKRKGKQKGEAEPQPQPPARKRTEMAPEKYERYVEVVGLLNVEGAHLPGIVNPTQLARFLQL</sequence>
<feature type="region of interest" description="Disordered" evidence="1">
    <location>
        <begin position="77"/>
        <end position="119"/>
    </location>
</feature>
<dbReference type="OrthoDB" id="687843at2759"/>
<organism evidence="2 3">
    <name type="scientific">Senna tora</name>
    <dbReference type="NCBI Taxonomy" id="362788"/>
    <lineage>
        <taxon>Eukaryota</taxon>
        <taxon>Viridiplantae</taxon>
        <taxon>Streptophyta</taxon>
        <taxon>Embryophyta</taxon>
        <taxon>Tracheophyta</taxon>
        <taxon>Spermatophyta</taxon>
        <taxon>Magnoliopsida</taxon>
        <taxon>eudicotyledons</taxon>
        <taxon>Gunneridae</taxon>
        <taxon>Pentapetalae</taxon>
        <taxon>rosids</taxon>
        <taxon>fabids</taxon>
        <taxon>Fabales</taxon>
        <taxon>Fabaceae</taxon>
        <taxon>Caesalpinioideae</taxon>
        <taxon>Cassia clade</taxon>
        <taxon>Senna</taxon>
    </lineage>
</organism>
<keyword evidence="3" id="KW-1185">Reference proteome</keyword>
<evidence type="ECO:0000313" key="2">
    <source>
        <dbReference type="EMBL" id="KAF7804615.1"/>
    </source>
</evidence>
<feature type="compositionally biased region" description="Basic and acidic residues" evidence="1">
    <location>
        <begin position="25"/>
        <end position="34"/>
    </location>
</feature>
<feature type="region of interest" description="Disordered" evidence="1">
    <location>
        <begin position="1"/>
        <end position="63"/>
    </location>
</feature>
<proteinExistence type="predicted"/>
<comment type="caution">
    <text evidence="2">The sequence shown here is derived from an EMBL/GenBank/DDBJ whole genome shotgun (WGS) entry which is preliminary data.</text>
</comment>
<dbReference type="PANTHER" id="PTHR34657:SF10">
    <property type="entry name" value="F21M11.6 PROTEIN"/>
    <property type="match status" value="1"/>
</dbReference>
<accession>A0A834SLQ6</accession>
<dbReference type="EMBL" id="JAAIUW010000013">
    <property type="protein sequence ID" value="KAF7804615.1"/>
    <property type="molecule type" value="Genomic_DNA"/>
</dbReference>
<gene>
    <name evidence="2" type="ORF">G2W53_043726</name>
</gene>
<dbReference type="Proteomes" id="UP000634136">
    <property type="component" value="Unassembled WGS sequence"/>
</dbReference>
<name>A0A834SLQ6_9FABA</name>
<evidence type="ECO:0000313" key="3">
    <source>
        <dbReference type="Proteomes" id="UP000634136"/>
    </source>
</evidence>
<dbReference type="AlphaFoldDB" id="A0A834SLQ6"/>
<protein>
    <submittedName>
        <fullName evidence="2">Uncharacterized protein</fullName>
    </submittedName>
</protein>